<comment type="caution">
    <text evidence="9">The sequence shown here is derived from an EMBL/GenBank/DDBJ whole genome shotgun (WGS) entry which is preliminary data.</text>
</comment>
<reference evidence="9" key="1">
    <citation type="submission" date="2022-08" db="EMBL/GenBank/DDBJ databases">
        <title>Genome analysis of Corynebacteriales strain.</title>
        <authorList>
            <person name="Lee S.D."/>
        </authorList>
    </citation>
    <scope>NUCLEOTIDE SEQUENCE</scope>
    <source>
        <strain evidence="9">D3-21</strain>
    </source>
</reference>
<evidence type="ECO:0000256" key="2">
    <source>
        <dbReference type="ARBA" id="ARBA00007935"/>
    </source>
</evidence>
<evidence type="ECO:0000256" key="6">
    <source>
        <dbReference type="ARBA" id="ARBA00022989"/>
    </source>
</evidence>
<dbReference type="Proteomes" id="UP001152755">
    <property type="component" value="Unassembled WGS sequence"/>
</dbReference>
<comment type="subcellular location">
    <subcellularLocation>
        <location evidence="1">Cell membrane</location>
        <topology evidence="1">Multi-pass membrane protein</topology>
    </subcellularLocation>
</comment>
<dbReference type="AlphaFoldDB" id="A0A9X4M4T7"/>
<evidence type="ECO:0000256" key="1">
    <source>
        <dbReference type="ARBA" id="ARBA00004651"/>
    </source>
</evidence>
<keyword evidence="4" id="KW-1003">Cell membrane</keyword>
<sequence length="360" mass="37303">MTTTLTPERTRRARRPRASRGPVVLAGLLVLLVVACIISAGIGQFSIPPLEVLGSFLHHFHIPVGPMPTQPEGDATLWQVRFPRIVLALLVGAALGCGGAVLQGVFANPLAEPGVIGVSAGSASGASAVIVFGGVAVSEYAISAGAFVAGLIATGVVYWLARAGGRTEVVTLVLTGIAVNAFAGGVIAYLTFRASPTARDEIVFWQLGSLSRATWQSVGIVAPMVVVGLIAAMLMAHKLDLLSLGETAARHLGVDVERLRQIAIVVVALLTAAAVAFCGIILFVGLVIPHLMRMLVGPAHRILVPASILGGALLLVIADLCARTLVAHADLPIGILTSLVGGPFFLYLLRRERTRAGGWA</sequence>
<feature type="transmembrane region" description="Helical" evidence="8">
    <location>
        <begin position="303"/>
        <end position="325"/>
    </location>
</feature>
<feature type="transmembrane region" description="Helical" evidence="8">
    <location>
        <begin position="262"/>
        <end position="291"/>
    </location>
</feature>
<evidence type="ECO:0000256" key="8">
    <source>
        <dbReference type="SAM" id="Phobius"/>
    </source>
</evidence>
<evidence type="ECO:0000313" key="10">
    <source>
        <dbReference type="Proteomes" id="UP001152755"/>
    </source>
</evidence>
<keyword evidence="6 8" id="KW-1133">Transmembrane helix</keyword>
<feature type="transmembrane region" description="Helical" evidence="8">
    <location>
        <begin position="213"/>
        <end position="236"/>
    </location>
</feature>
<dbReference type="InterPro" id="IPR037294">
    <property type="entry name" value="ABC_BtuC-like"/>
</dbReference>
<dbReference type="SUPFAM" id="SSF81345">
    <property type="entry name" value="ABC transporter involved in vitamin B12 uptake, BtuC"/>
    <property type="match status" value="1"/>
</dbReference>
<gene>
    <name evidence="9" type="ORF">NVS88_07810</name>
</gene>
<dbReference type="EMBL" id="JANRHA010000004">
    <property type="protein sequence ID" value="MDG3014461.1"/>
    <property type="molecule type" value="Genomic_DNA"/>
</dbReference>
<feature type="transmembrane region" description="Helical" evidence="8">
    <location>
        <begin position="173"/>
        <end position="192"/>
    </location>
</feature>
<dbReference type="RefSeq" id="WP_277830863.1">
    <property type="nucleotide sequence ID" value="NZ_JAAIVF010000001.1"/>
</dbReference>
<dbReference type="GO" id="GO:0005886">
    <property type="term" value="C:plasma membrane"/>
    <property type="evidence" value="ECO:0007669"/>
    <property type="project" value="UniProtKB-SubCell"/>
</dbReference>
<keyword evidence="3" id="KW-0813">Transport</keyword>
<dbReference type="GO" id="GO:0022857">
    <property type="term" value="F:transmembrane transporter activity"/>
    <property type="evidence" value="ECO:0007669"/>
    <property type="project" value="InterPro"/>
</dbReference>
<organism evidence="9 10">
    <name type="scientific">Speluncibacter jeojiensis</name>
    <dbReference type="NCBI Taxonomy" id="2710754"/>
    <lineage>
        <taxon>Bacteria</taxon>
        <taxon>Bacillati</taxon>
        <taxon>Actinomycetota</taxon>
        <taxon>Actinomycetes</taxon>
        <taxon>Mycobacteriales</taxon>
        <taxon>Speluncibacteraceae</taxon>
        <taxon>Speluncibacter</taxon>
    </lineage>
</organism>
<dbReference type="Pfam" id="PF01032">
    <property type="entry name" value="FecCD"/>
    <property type="match status" value="1"/>
</dbReference>
<evidence type="ECO:0000256" key="5">
    <source>
        <dbReference type="ARBA" id="ARBA00022692"/>
    </source>
</evidence>
<dbReference type="InterPro" id="IPR000522">
    <property type="entry name" value="ABC_transptr_permease_BtuC"/>
</dbReference>
<feature type="transmembrane region" description="Helical" evidence="8">
    <location>
        <begin position="128"/>
        <end position="161"/>
    </location>
</feature>
<name>A0A9X4M4T7_9ACTN</name>
<evidence type="ECO:0000256" key="3">
    <source>
        <dbReference type="ARBA" id="ARBA00022448"/>
    </source>
</evidence>
<dbReference type="PANTHER" id="PTHR30472">
    <property type="entry name" value="FERRIC ENTEROBACTIN TRANSPORT SYSTEM PERMEASE PROTEIN"/>
    <property type="match status" value="1"/>
</dbReference>
<dbReference type="GO" id="GO:0033214">
    <property type="term" value="P:siderophore-iron import into cell"/>
    <property type="evidence" value="ECO:0007669"/>
    <property type="project" value="TreeGrafter"/>
</dbReference>
<dbReference type="Gene3D" id="1.10.3470.10">
    <property type="entry name" value="ABC transporter involved in vitamin B12 uptake, BtuC"/>
    <property type="match status" value="1"/>
</dbReference>
<protein>
    <submittedName>
        <fullName evidence="9">Iron ABC transporter permease</fullName>
    </submittedName>
</protein>
<proteinExistence type="inferred from homology"/>
<dbReference type="FunFam" id="1.10.3470.10:FF:000001">
    <property type="entry name" value="Vitamin B12 ABC transporter permease BtuC"/>
    <property type="match status" value="1"/>
</dbReference>
<keyword evidence="7 8" id="KW-0472">Membrane</keyword>
<evidence type="ECO:0000313" key="9">
    <source>
        <dbReference type="EMBL" id="MDG3014461.1"/>
    </source>
</evidence>
<evidence type="ECO:0000256" key="7">
    <source>
        <dbReference type="ARBA" id="ARBA00023136"/>
    </source>
</evidence>
<keyword evidence="10" id="KW-1185">Reference proteome</keyword>
<feature type="transmembrane region" description="Helical" evidence="8">
    <location>
        <begin position="331"/>
        <end position="349"/>
    </location>
</feature>
<comment type="similarity">
    <text evidence="2">Belongs to the binding-protein-dependent transport system permease family. FecCD subfamily.</text>
</comment>
<keyword evidence="5 8" id="KW-0812">Transmembrane</keyword>
<evidence type="ECO:0000256" key="4">
    <source>
        <dbReference type="ARBA" id="ARBA00022475"/>
    </source>
</evidence>
<feature type="transmembrane region" description="Helical" evidence="8">
    <location>
        <begin position="85"/>
        <end position="107"/>
    </location>
</feature>
<dbReference type="PANTHER" id="PTHR30472:SF25">
    <property type="entry name" value="ABC TRANSPORTER PERMEASE PROTEIN MJ0876-RELATED"/>
    <property type="match status" value="1"/>
</dbReference>
<dbReference type="CDD" id="cd06550">
    <property type="entry name" value="TM_ABC_iron-siderophores_like"/>
    <property type="match status" value="1"/>
</dbReference>
<feature type="transmembrane region" description="Helical" evidence="8">
    <location>
        <begin position="21"/>
        <end position="47"/>
    </location>
</feature>
<accession>A0A9X4M4T7</accession>